<dbReference type="UniPathway" id="UPA00070"/>
<dbReference type="PIRSF" id="PIRSF000164">
    <property type="entry name" value="DHO_oxidase"/>
    <property type="match status" value="1"/>
</dbReference>
<dbReference type="GO" id="GO:0044205">
    <property type="term" value="P:'de novo' UMP biosynthetic process"/>
    <property type="evidence" value="ECO:0007669"/>
    <property type="project" value="UniProtKB-UniPathway"/>
</dbReference>
<name>A0A6M0RIL4_9CYAN</name>
<comment type="pathway">
    <text evidence="2">Pyrimidine metabolism; UMP biosynthesis via de novo pathway.</text>
</comment>
<dbReference type="NCBIfam" id="NF005741">
    <property type="entry name" value="PRK07565.1"/>
    <property type="match status" value="1"/>
</dbReference>
<evidence type="ECO:0000313" key="9">
    <source>
        <dbReference type="Proteomes" id="UP000481033"/>
    </source>
</evidence>
<dbReference type="SUPFAM" id="SSF51395">
    <property type="entry name" value="FMN-linked oxidoreductases"/>
    <property type="match status" value="1"/>
</dbReference>
<keyword evidence="5" id="KW-0665">Pyrimidine biosynthesis</keyword>
<dbReference type="AlphaFoldDB" id="A0A6M0RIL4"/>
<feature type="domain" description="Dihydroorotate dehydrogenase catalytic" evidence="7">
    <location>
        <begin position="89"/>
        <end position="290"/>
    </location>
</feature>
<dbReference type="Pfam" id="PF01180">
    <property type="entry name" value="DHO_dh"/>
    <property type="match status" value="1"/>
</dbReference>
<organism evidence="8 9">
    <name type="scientific">Adonisia turfae CCMR0081</name>
    <dbReference type="NCBI Taxonomy" id="2292702"/>
    <lineage>
        <taxon>Bacteria</taxon>
        <taxon>Bacillati</taxon>
        <taxon>Cyanobacteriota</taxon>
        <taxon>Adonisia</taxon>
        <taxon>Adonisia turfae</taxon>
    </lineage>
</organism>
<evidence type="ECO:0000256" key="5">
    <source>
        <dbReference type="ARBA" id="ARBA00022975"/>
    </source>
</evidence>
<reference evidence="8 9" key="1">
    <citation type="journal article" date="2020" name="Microb. Ecol.">
        <title>Ecogenomics of the Marine Benthic Filamentous Cyanobacterium Adonisia.</title>
        <authorList>
            <person name="Walter J.M."/>
            <person name="Coutinho F.H."/>
            <person name="Leomil L."/>
            <person name="Hargreaves P.I."/>
            <person name="Campeao M.E."/>
            <person name="Vieira V.V."/>
            <person name="Silva B.S."/>
            <person name="Fistarol G.O."/>
            <person name="Salomon P.S."/>
            <person name="Sawabe T."/>
            <person name="Mino S."/>
            <person name="Hosokawa M."/>
            <person name="Miyashita H."/>
            <person name="Maruyama F."/>
            <person name="van Verk M.C."/>
            <person name="Dutilh B.E."/>
            <person name="Thompson C.C."/>
            <person name="Thompson F.L."/>
        </authorList>
    </citation>
    <scope>NUCLEOTIDE SEQUENCE [LARGE SCALE GENOMIC DNA]</scope>
    <source>
        <strain evidence="8 9">CCMR0081</strain>
    </source>
</reference>
<dbReference type="EMBL" id="QXHD01000004">
    <property type="protein sequence ID" value="NEZ56044.1"/>
    <property type="molecule type" value="Genomic_DNA"/>
</dbReference>
<keyword evidence="9" id="KW-1185">Reference proteome</keyword>
<dbReference type="GO" id="GO:0006207">
    <property type="term" value="P:'de novo' pyrimidine nucleobase biosynthetic process"/>
    <property type="evidence" value="ECO:0007669"/>
    <property type="project" value="TreeGrafter"/>
</dbReference>
<dbReference type="PANTHER" id="PTHR48109">
    <property type="entry name" value="DIHYDROOROTATE DEHYDROGENASE (QUINONE), MITOCHONDRIAL-RELATED"/>
    <property type="match status" value="1"/>
</dbReference>
<dbReference type="Proteomes" id="UP000481033">
    <property type="component" value="Unassembled WGS sequence"/>
</dbReference>
<keyword evidence="4" id="KW-0288">FMN</keyword>
<evidence type="ECO:0000256" key="2">
    <source>
        <dbReference type="ARBA" id="ARBA00004725"/>
    </source>
</evidence>
<dbReference type="RefSeq" id="WP_163697958.1">
    <property type="nucleotide sequence ID" value="NZ_QXHD01000004.1"/>
</dbReference>
<dbReference type="InterPro" id="IPR005720">
    <property type="entry name" value="Dihydroorotate_DH_cat"/>
</dbReference>
<evidence type="ECO:0000259" key="7">
    <source>
        <dbReference type="Pfam" id="PF01180"/>
    </source>
</evidence>
<evidence type="ECO:0000256" key="1">
    <source>
        <dbReference type="ARBA" id="ARBA00001917"/>
    </source>
</evidence>
<dbReference type="GO" id="GO:0005737">
    <property type="term" value="C:cytoplasm"/>
    <property type="evidence" value="ECO:0007669"/>
    <property type="project" value="InterPro"/>
</dbReference>
<dbReference type="InterPro" id="IPR013785">
    <property type="entry name" value="Aldolase_TIM"/>
</dbReference>
<dbReference type="InterPro" id="IPR050074">
    <property type="entry name" value="DHO_dehydrogenase"/>
</dbReference>
<dbReference type="GO" id="GO:0004152">
    <property type="term" value="F:dihydroorotate dehydrogenase activity"/>
    <property type="evidence" value="ECO:0007669"/>
    <property type="project" value="InterPro"/>
</dbReference>
<protein>
    <submittedName>
        <fullName evidence="8">Dihydroorotate dehydrogenase-like protein</fullName>
    </submittedName>
</protein>
<evidence type="ECO:0000256" key="4">
    <source>
        <dbReference type="ARBA" id="ARBA00022643"/>
    </source>
</evidence>
<keyword evidence="3" id="KW-0285">Flavoprotein</keyword>
<dbReference type="Gene3D" id="3.20.20.70">
    <property type="entry name" value="Aldolase class I"/>
    <property type="match status" value="1"/>
</dbReference>
<comment type="caution">
    <text evidence="8">The sequence shown here is derived from an EMBL/GenBank/DDBJ whole genome shotgun (WGS) entry which is preliminary data.</text>
</comment>
<dbReference type="CDD" id="cd04739">
    <property type="entry name" value="DHOD_like"/>
    <property type="match status" value="1"/>
</dbReference>
<keyword evidence="6" id="KW-0560">Oxidoreductase</keyword>
<proteinExistence type="predicted"/>
<dbReference type="PANTHER" id="PTHR48109:SF3">
    <property type="entry name" value="SLL0744 PROTEIN"/>
    <property type="match status" value="1"/>
</dbReference>
<accession>A0A6M0RIL4</accession>
<gene>
    <name evidence="8" type="ORF">DXZ20_10230</name>
</gene>
<dbReference type="InterPro" id="IPR012135">
    <property type="entry name" value="Dihydroorotate_DH_1_2"/>
</dbReference>
<evidence type="ECO:0000256" key="6">
    <source>
        <dbReference type="ARBA" id="ARBA00023002"/>
    </source>
</evidence>
<evidence type="ECO:0000256" key="3">
    <source>
        <dbReference type="ARBA" id="ARBA00022630"/>
    </source>
</evidence>
<sequence>MDISTTYLGLSLRSPLVVGACGPLTENLDNLRQMEDAGAGAIVLHSLFEEQLHRDRLELDYYLTQGTESYGEALSYFPQRPLFHVSAEAYLEHIQAAKQRVDIPIIASLNGTTNDGWANYAKQIESAGADALELNLYAVPTDISLTSSQVEQTYLDIVHSVTHSVDLPVAVKLSPYFTNLANFAHRLSHTGINGLVLFNRFYQPDIDIDTLEVYPHVLLSTSQDLRLPLRWIAILYGIMPIDFAATGGIHHAQDAIKLLMAGADVTMMVSALLSYGIDHLSTVEQALRQWLQDHEYASLSQLKGSMSQINCPDPSAFERAQYIKSLQSYRPQPHSIHLAP</sequence>
<evidence type="ECO:0000313" key="8">
    <source>
        <dbReference type="EMBL" id="NEZ56044.1"/>
    </source>
</evidence>
<comment type="cofactor">
    <cofactor evidence="1">
        <name>FMN</name>
        <dbReference type="ChEBI" id="CHEBI:58210"/>
    </cofactor>
</comment>